<dbReference type="Pfam" id="PF14223">
    <property type="entry name" value="Retrotran_gag_2"/>
    <property type="match status" value="1"/>
</dbReference>
<evidence type="ECO:0000259" key="6">
    <source>
        <dbReference type="PROSITE" id="PS50103"/>
    </source>
</evidence>
<feature type="compositionally biased region" description="Low complexity" evidence="5">
    <location>
        <begin position="762"/>
        <end position="774"/>
    </location>
</feature>
<name>A0ABQ5GI93_9ASTR</name>
<dbReference type="InterPro" id="IPR043502">
    <property type="entry name" value="DNA/RNA_pol_sf"/>
</dbReference>
<sequence>MAGDTPTPPKPPIDKAYSIASIKACIPTPLDLDKLNYNSWSSLFQRFCKTYEVHHHLAAPSTTATSTVDPLHDTNDSLVVMWIYATISPKLVEMIVDVDSTAHGVWNRLKDLFHDNKDARITQLDNEIRNMAIGNLSITDFFQQLKSKADRLVNLESPVKDTSLVTYAINGVRSKYPDAARVIRLREKAPTFDELRSLMLLEESDMSNSSHGNSSFHNTSSSPTVLVASTSNANKTRTMSTSGLDVCRNFQRGSCTYGARCKFVHGANDLRPRPSNVSAPQSRAATVPPNARTTPSHNKSPQKPLSRLTLPSRNAPTSLQPLCAITPSPPDLHSWSFSAGPTSLAGPSVSVSPIISAGPTTSIRAEWPNRFRSPNMKPIVPPQASHQDTMLPHAFQTMTLQEPAWNMDTGASSHLAENTAQQTDVFSLFVFNRGSDIAYLLLYVDDIVLTASSTALLQRIITVLHGEFAMTDLGSLNYFLGISAQRSTPVDTESKLGSDGDPVSDPTLYRSLAGALQYLTFTRPDISYAVQQECPVTRRSTSGYCAFLGDNLLSWSAKRQVTLSRSSAEAEYRGVANVSRILEEEPLNKVRRSNKPKRSRQRSREKWSTLGEPSGKWDYYVRYDAPPDTTSIEEIAATGWGDEFSDDEVTPGKVTILEERSDWDDDERSGGKILVIQEKLAQNQQEFLDEYLPQWDEQLAIQKQESESEWENPFAAKRGENHTILHLSKEEESDDLPYPKFQKFKQMAAQIIKKHEEHAFPSSSSQIESTQSYQPPHDSIMGPPVYPPAK</sequence>
<evidence type="ECO:0000313" key="7">
    <source>
        <dbReference type="EMBL" id="GJT75433.1"/>
    </source>
</evidence>
<reference evidence="7" key="1">
    <citation type="journal article" date="2022" name="Int. J. Mol. Sci.">
        <title>Draft Genome of Tanacetum Coccineum: Genomic Comparison of Closely Related Tanacetum-Family Plants.</title>
        <authorList>
            <person name="Yamashiro T."/>
            <person name="Shiraishi A."/>
            <person name="Nakayama K."/>
            <person name="Satake H."/>
        </authorList>
    </citation>
    <scope>NUCLEOTIDE SEQUENCE</scope>
</reference>
<dbReference type="PANTHER" id="PTHR47481">
    <property type="match status" value="1"/>
</dbReference>
<feature type="region of interest" description="Disordered" evidence="5">
    <location>
        <begin position="589"/>
        <end position="611"/>
    </location>
</feature>
<evidence type="ECO:0000256" key="5">
    <source>
        <dbReference type="SAM" id="MobiDB-lite"/>
    </source>
</evidence>
<evidence type="ECO:0000256" key="4">
    <source>
        <dbReference type="PROSITE-ProRule" id="PRU00723"/>
    </source>
</evidence>
<feature type="zinc finger region" description="C3H1-type" evidence="4">
    <location>
        <begin position="241"/>
        <end position="268"/>
    </location>
</feature>
<dbReference type="Gene3D" id="4.10.1000.10">
    <property type="entry name" value="Zinc finger, CCCH-type"/>
    <property type="match status" value="1"/>
</dbReference>
<feature type="domain" description="C3H1-type" evidence="6">
    <location>
        <begin position="241"/>
        <end position="268"/>
    </location>
</feature>
<keyword evidence="8" id="KW-1185">Reference proteome</keyword>
<feature type="region of interest" description="Disordered" evidence="5">
    <location>
        <begin position="753"/>
        <end position="790"/>
    </location>
</feature>
<feature type="compositionally biased region" description="Basic residues" evidence="5">
    <location>
        <begin position="589"/>
        <end position="601"/>
    </location>
</feature>
<dbReference type="InterPro" id="IPR000571">
    <property type="entry name" value="Znf_CCCH"/>
</dbReference>
<comment type="caution">
    <text evidence="7">The sequence shown here is derived from an EMBL/GenBank/DDBJ whole genome shotgun (WGS) entry which is preliminary data.</text>
</comment>
<accession>A0ABQ5GI93</accession>
<reference evidence="7" key="2">
    <citation type="submission" date="2022-01" db="EMBL/GenBank/DDBJ databases">
        <authorList>
            <person name="Yamashiro T."/>
            <person name="Shiraishi A."/>
            <person name="Satake H."/>
            <person name="Nakayama K."/>
        </authorList>
    </citation>
    <scope>NUCLEOTIDE SEQUENCE</scope>
</reference>
<dbReference type="EMBL" id="BQNB010018529">
    <property type="protein sequence ID" value="GJT75433.1"/>
    <property type="molecule type" value="Genomic_DNA"/>
</dbReference>
<dbReference type="SMART" id="SM00356">
    <property type="entry name" value="ZnF_C3H1"/>
    <property type="match status" value="1"/>
</dbReference>
<dbReference type="Proteomes" id="UP001151760">
    <property type="component" value="Unassembled WGS sequence"/>
</dbReference>
<proteinExistence type="predicted"/>
<dbReference type="PROSITE" id="PS50103">
    <property type="entry name" value="ZF_C3H1"/>
    <property type="match status" value="1"/>
</dbReference>
<evidence type="ECO:0000256" key="1">
    <source>
        <dbReference type="ARBA" id="ARBA00022723"/>
    </source>
</evidence>
<dbReference type="PANTHER" id="PTHR47481:SF41">
    <property type="entry name" value="COPIA-LIKE POLYPROTEIN_RETROTRANSPOSON"/>
    <property type="match status" value="1"/>
</dbReference>
<evidence type="ECO:0000256" key="3">
    <source>
        <dbReference type="ARBA" id="ARBA00022833"/>
    </source>
</evidence>
<evidence type="ECO:0000256" key="2">
    <source>
        <dbReference type="ARBA" id="ARBA00022771"/>
    </source>
</evidence>
<gene>
    <name evidence="7" type="ORF">Tco_1042158</name>
</gene>
<feature type="compositionally biased region" description="Polar residues" evidence="5">
    <location>
        <begin position="291"/>
        <end position="314"/>
    </location>
</feature>
<dbReference type="InterPro" id="IPR036855">
    <property type="entry name" value="Znf_CCCH_sf"/>
</dbReference>
<feature type="region of interest" description="Disordered" evidence="5">
    <location>
        <begin position="268"/>
        <end position="314"/>
    </location>
</feature>
<keyword evidence="7" id="KW-0675">Receptor</keyword>
<protein>
    <submittedName>
        <fullName evidence="7">Toll/interleukin-1 receptor domain-containing protein</fullName>
    </submittedName>
</protein>
<organism evidence="7 8">
    <name type="scientific">Tanacetum coccineum</name>
    <dbReference type="NCBI Taxonomy" id="301880"/>
    <lineage>
        <taxon>Eukaryota</taxon>
        <taxon>Viridiplantae</taxon>
        <taxon>Streptophyta</taxon>
        <taxon>Embryophyta</taxon>
        <taxon>Tracheophyta</taxon>
        <taxon>Spermatophyta</taxon>
        <taxon>Magnoliopsida</taxon>
        <taxon>eudicotyledons</taxon>
        <taxon>Gunneridae</taxon>
        <taxon>Pentapetalae</taxon>
        <taxon>asterids</taxon>
        <taxon>campanulids</taxon>
        <taxon>Asterales</taxon>
        <taxon>Asteraceae</taxon>
        <taxon>Asteroideae</taxon>
        <taxon>Anthemideae</taxon>
        <taxon>Anthemidinae</taxon>
        <taxon>Tanacetum</taxon>
    </lineage>
</organism>
<evidence type="ECO:0000313" key="8">
    <source>
        <dbReference type="Proteomes" id="UP001151760"/>
    </source>
</evidence>
<dbReference type="SUPFAM" id="SSF56672">
    <property type="entry name" value="DNA/RNA polymerases"/>
    <property type="match status" value="1"/>
</dbReference>
<keyword evidence="2 4" id="KW-0863">Zinc-finger</keyword>
<dbReference type="CDD" id="cd09272">
    <property type="entry name" value="RNase_HI_RT_Ty1"/>
    <property type="match status" value="1"/>
</dbReference>
<keyword evidence="3 4" id="KW-0862">Zinc</keyword>
<keyword evidence="1 4" id="KW-0479">Metal-binding</keyword>
<dbReference type="Pfam" id="PF00642">
    <property type="entry name" value="zf-CCCH"/>
    <property type="match status" value="1"/>
</dbReference>
<dbReference type="SUPFAM" id="SSF90229">
    <property type="entry name" value="CCCH zinc finger"/>
    <property type="match status" value="1"/>
</dbReference>
<feature type="compositionally biased region" description="Polar residues" evidence="5">
    <location>
        <begin position="275"/>
        <end position="284"/>
    </location>
</feature>